<protein>
    <submittedName>
        <fullName evidence="2">Nuclear transport factor 2 family protein</fullName>
    </submittedName>
</protein>
<dbReference type="Proteomes" id="UP000510682">
    <property type="component" value="Chromosome"/>
</dbReference>
<dbReference type="CDD" id="cd00531">
    <property type="entry name" value="NTF2_like"/>
    <property type="match status" value="1"/>
</dbReference>
<dbReference type="AlphaFoldDB" id="A0A7D6E8Y2"/>
<accession>A0A7D6E8Y2</accession>
<organism evidence="2 3">
    <name type="scientific">Mycobacterium vicinigordonae</name>
    <dbReference type="NCBI Taxonomy" id="1719132"/>
    <lineage>
        <taxon>Bacteria</taxon>
        <taxon>Bacillati</taxon>
        <taxon>Actinomycetota</taxon>
        <taxon>Actinomycetes</taxon>
        <taxon>Mycobacteriales</taxon>
        <taxon>Mycobacteriaceae</taxon>
        <taxon>Mycobacterium</taxon>
    </lineage>
</organism>
<keyword evidence="3" id="KW-1185">Reference proteome</keyword>
<dbReference type="InterPro" id="IPR037401">
    <property type="entry name" value="SnoaL-like"/>
</dbReference>
<dbReference type="Gene3D" id="3.10.450.50">
    <property type="match status" value="1"/>
</dbReference>
<dbReference type="Pfam" id="PF13577">
    <property type="entry name" value="SnoaL_4"/>
    <property type="match status" value="1"/>
</dbReference>
<sequence>MTEREDRQDISDLLIRYATAIDRREYQLLGTVFTDECDVDYGEIGTWRTAVEVIEFMALVHAAAGYTLHRLSNIAVALDGDHAEARSYIDAVIMAADNQRGVNAIGFYDDALVRATDGWRISRRQFTPVRVVAVG</sequence>
<dbReference type="SUPFAM" id="SSF54427">
    <property type="entry name" value="NTF2-like"/>
    <property type="match status" value="1"/>
</dbReference>
<reference evidence="2" key="2">
    <citation type="submission" date="2020-07" db="EMBL/GenBank/DDBJ databases">
        <authorList>
            <person name="Yu X."/>
        </authorList>
    </citation>
    <scope>NUCLEOTIDE SEQUENCE [LARGE SCALE GENOMIC DNA]</scope>
    <source>
        <strain evidence="2">24T</strain>
    </source>
</reference>
<dbReference type="RefSeq" id="WP_180916306.1">
    <property type="nucleotide sequence ID" value="NZ_CP059165.1"/>
</dbReference>
<evidence type="ECO:0000313" key="3">
    <source>
        <dbReference type="Proteomes" id="UP000510682"/>
    </source>
</evidence>
<dbReference type="KEGG" id="mgor:H0P51_01415"/>
<evidence type="ECO:0000259" key="1">
    <source>
        <dbReference type="Pfam" id="PF13577"/>
    </source>
</evidence>
<feature type="domain" description="SnoaL-like" evidence="1">
    <location>
        <begin position="3"/>
        <end position="124"/>
    </location>
</feature>
<proteinExistence type="predicted"/>
<dbReference type="InterPro" id="IPR032710">
    <property type="entry name" value="NTF2-like_dom_sf"/>
</dbReference>
<reference evidence="2" key="1">
    <citation type="submission" date="2020-07" db="EMBL/GenBank/DDBJ databases">
        <title>Description of Mycobacterium gordonae subsp. intergordonae subsp.nov. and Mycobacterium gordonae subsp. gordonae subsp. nov.</title>
        <authorList>
            <person name="Huang H."/>
        </authorList>
    </citation>
    <scope>NUCLEOTIDE SEQUENCE [LARGE SCALE GENOMIC DNA]</scope>
    <source>
        <strain evidence="2">24T</strain>
    </source>
</reference>
<gene>
    <name evidence="2" type="ORF">H0P51_01415</name>
</gene>
<name>A0A7D6E8Y2_9MYCO</name>
<dbReference type="EMBL" id="CP059165">
    <property type="protein sequence ID" value="QLL07705.1"/>
    <property type="molecule type" value="Genomic_DNA"/>
</dbReference>
<evidence type="ECO:0000313" key="2">
    <source>
        <dbReference type="EMBL" id="QLL07705.1"/>
    </source>
</evidence>